<gene>
    <name evidence="2" type="ORF">GPUH_LOCUS1165</name>
</gene>
<evidence type="ECO:0000256" key="1">
    <source>
        <dbReference type="SAM" id="SignalP"/>
    </source>
</evidence>
<evidence type="ECO:0000313" key="2">
    <source>
        <dbReference type="EMBL" id="VDK29500.1"/>
    </source>
</evidence>
<name>A0A183CXH4_9BILA</name>
<evidence type="ECO:0000313" key="3">
    <source>
        <dbReference type="Proteomes" id="UP000271098"/>
    </source>
</evidence>
<accession>A0A183CXH4</accession>
<feature type="signal peptide" evidence="1">
    <location>
        <begin position="1"/>
        <end position="26"/>
    </location>
</feature>
<sequence>MCVSCVLTTILYVIPVCMRFIQRSIGADQFNEFMTVYTPISCNLNPVAVITTICVMQDDIRQAVFSSLPNRLQLLLQSTMVARATISISVYPQFHPTVIYKCNKPSNM</sequence>
<dbReference type="EMBL" id="UYRT01001328">
    <property type="protein sequence ID" value="VDK29500.1"/>
    <property type="molecule type" value="Genomic_DNA"/>
</dbReference>
<proteinExistence type="predicted"/>
<reference evidence="2 3" key="2">
    <citation type="submission" date="2018-11" db="EMBL/GenBank/DDBJ databases">
        <authorList>
            <consortium name="Pathogen Informatics"/>
        </authorList>
    </citation>
    <scope>NUCLEOTIDE SEQUENCE [LARGE SCALE GENOMIC DNA]</scope>
</reference>
<keyword evidence="3" id="KW-1185">Reference proteome</keyword>
<organism evidence="4">
    <name type="scientific">Gongylonema pulchrum</name>
    <dbReference type="NCBI Taxonomy" id="637853"/>
    <lineage>
        <taxon>Eukaryota</taxon>
        <taxon>Metazoa</taxon>
        <taxon>Ecdysozoa</taxon>
        <taxon>Nematoda</taxon>
        <taxon>Chromadorea</taxon>
        <taxon>Rhabditida</taxon>
        <taxon>Spirurina</taxon>
        <taxon>Spiruromorpha</taxon>
        <taxon>Spiruroidea</taxon>
        <taxon>Gongylonematidae</taxon>
        <taxon>Gongylonema</taxon>
    </lineage>
</organism>
<evidence type="ECO:0000313" key="4">
    <source>
        <dbReference type="WBParaSite" id="GPUH_0000116501-mRNA-1"/>
    </source>
</evidence>
<dbReference type="WBParaSite" id="GPUH_0000116501-mRNA-1">
    <property type="protein sequence ID" value="GPUH_0000116501-mRNA-1"/>
    <property type="gene ID" value="GPUH_0000116501"/>
</dbReference>
<dbReference type="Proteomes" id="UP000271098">
    <property type="component" value="Unassembled WGS sequence"/>
</dbReference>
<dbReference type="AlphaFoldDB" id="A0A183CXH4"/>
<protein>
    <submittedName>
        <fullName evidence="4">G_PROTEIN_RECEP_F1_2 domain-containing protein</fullName>
    </submittedName>
</protein>
<feature type="chain" id="PRO_5043138487" evidence="1">
    <location>
        <begin position="27"/>
        <end position="108"/>
    </location>
</feature>
<reference evidence="4" key="1">
    <citation type="submission" date="2016-06" db="UniProtKB">
        <authorList>
            <consortium name="WormBaseParasite"/>
        </authorList>
    </citation>
    <scope>IDENTIFICATION</scope>
</reference>
<keyword evidence="1" id="KW-0732">Signal</keyword>